<dbReference type="Proteomes" id="UP000186808">
    <property type="component" value="Unassembled WGS sequence"/>
</dbReference>
<organism evidence="3 5">
    <name type="scientific">Fluoribacter gormanii</name>
    <dbReference type="NCBI Taxonomy" id="464"/>
    <lineage>
        <taxon>Bacteria</taxon>
        <taxon>Pseudomonadati</taxon>
        <taxon>Pseudomonadota</taxon>
        <taxon>Gammaproteobacteria</taxon>
        <taxon>Legionellales</taxon>
        <taxon>Legionellaceae</taxon>
        <taxon>Fluoribacter</taxon>
    </lineage>
</organism>
<keyword evidence="1" id="KW-0812">Transmembrane</keyword>
<dbReference type="OrthoDB" id="5651878at2"/>
<protein>
    <submittedName>
        <fullName evidence="3">Uncharacterized protein</fullName>
    </submittedName>
</protein>
<dbReference type="RefSeq" id="WP_058469412.1">
    <property type="nucleotide sequence ID" value="NZ_FTNL01000031.1"/>
</dbReference>
<dbReference type="STRING" id="464.Lgor_3095"/>
<gene>
    <name evidence="3" type="ORF">NCTC11401_03031</name>
    <name evidence="2" type="ORF">SAMN05421777_1315</name>
</gene>
<evidence type="ECO:0000313" key="5">
    <source>
        <dbReference type="Proteomes" id="UP000254374"/>
    </source>
</evidence>
<evidence type="ECO:0000313" key="2">
    <source>
        <dbReference type="EMBL" id="SIR85904.1"/>
    </source>
</evidence>
<reference evidence="3 5" key="2">
    <citation type="submission" date="2018-06" db="EMBL/GenBank/DDBJ databases">
        <authorList>
            <consortium name="Pathogen Informatics"/>
            <person name="Doyle S."/>
        </authorList>
    </citation>
    <scope>NUCLEOTIDE SEQUENCE [LARGE SCALE GENOMIC DNA]</scope>
    <source>
        <strain evidence="3 5">NCTC11401</strain>
    </source>
</reference>
<keyword evidence="1" id="KW-0472">Membrane</keyword>
<name>A0A377GMZ6_9GAMM</name>
<evidence type="ECO:0000313" key="4">
    <source>
        <dbReference type="Proteomes" id="UP000186808"/>
    </source>
</evidence>
<keyword evidence="4" id="KW-1185">Reference proteome</keyword>
<feature type="transmembrane region" description="Helical" evidence="1">
    <location>
        <begin position="21"/>
        <end position="44"/>
    </location>
</feature>
<reference evidence="2 4" key="1">
    <citation type="submission" date="2017-01" db="EMBL/GenBank/DDBJ databases">
        <authorList>
            <person name="Varghese N."/>
            <person name="Submissions S."/>
        </authorList>
    </citation>
    <scope>NUCLEOTIDE SEQUENCE [LARGE SCALE GENOMIC DNA]</scope>
    <source>
        <strain evidence="2 4">ATCC 33342</strain>
    </source>
</reference>
<evidence type="ECO:0000256" key="1">
    <source>
        <dbReference type="SAM" id="Phobius"/>
    </source>
</evidence>
<accession>A0A377GMZ6</accession>
<keyword evidence="1" id="KW-1133">Transmembrane helix</keyword>
<dbReference type="EMBL" id="FTNL01000031">
    <property type="protein sequence ID" value="SIR85904.1"/>
    <property type="molecule type" value="Genomic_DNA"/>
</dbReference>
<dbReference type="Proteomes" id="UP000254374">
    <property type="component" value="Unassembled WGS sequence"/>
</dbReference>
<evidence type="ECO:0000313" key="3">
    <source>
        <dbReference type="EMBL" id="STO26179.1"/>
    </source>
</evidence>
<dbReference type="EMBL" id="UGGV01000001">
    <property type="protein sequence ID" value="STO26179.1"/>
    <property type="molecule type" value="Genomic_DNA"/>
</dbReference>
<proteinExistence type="predicted"/>
<dbReference type="AlphaFoldDB" id="A0A377GMZ6"/>
<sequence length="680" mass="77089">MLHNILNESVLSYYLKRLGGLLLILLGLFGCILTAPISHLGGIFSVLKSIIDRRDPLESGFEGIRIASFGSINLIILGIELVRSRPNVLNSSEQKEPLVNSKSTELQDKATVPIIAPKATKETKGTMPTPKPSAVSDSFFSRTESKTKAEMPQTAPSREANHSVEIQLFLVKVNQVIAQDEAQVPLKIEDDSSKVKELYIEKLITRIKTPAIAKNDFWDLLEQMSNKDIKLFVSKLSANKKNGKFGSTELDYLWRQFSGFEFEISKRENKARKFAIMLEALSEEQLKASFDSSDFLNVLNKDAFADCAVNTFTRKQLELFAANSRRHETLNSMLKKLKPSPYLLGKLVSIMPYATGDIRISLITQISHMAHPPSFKIELIKLVDHYIHVNLQAYKKELEASQSNISHSTPTSHPAKKWAPVPIVTKPVYTSSAVQRKDWSDDDFDAFIRDLNAATFMLSEERIIAELDSLPDYRIKMLVERAASAAGFTNLLNHIWLLDSKTINNKSNIDCRENRLKIILENITKSQLERALKENKFWEIFRNTQEPFCEMAARVLSPEQFATISSHAPLERHADFAIIIAQIKKDSPLEKERLQKILEAIIPQATPWVALVLELQVKNLLTHDKHLFEQLHNELKISLAQSLTRPDVNFKYTRDHSLNKQAISYLIESHSHTDSAAMEY</sequence>